<evidence type="ECO:0000259" key="12">
    <source>
        <dbReference type="PROSITE" id="PS51178"/>
    </source>
</evidence>
<keyword evidence="10" id="KW-1133">Transmembrane helix</keyword>
<dbReference type="InterPro" id="IPR051138">
    <property type="entry name" value="PIM_Ser/Thr_kinase"/>
</dbReference>
<dbReference type="AlphaFoldDB" id="A0A934WRB0"/>
<evidence type="ECO:0000256" key="9">
    <source>
        <dbReference type="ARBA" id="ARBA00048679"/>
    </source>
</evidence>
<comment type="catalytic activity">
    <reaction evidence="8">
        <text>L-threonyl-[protein] + ATP = O-phospho-L-threonyl-[protein] + ADP + H(+)</text>
        <dbReference type="Rhea" id="RHEA:46608"/>
        <dbReference type="Rhea" id="RHEA-COMP:11060"/>
        <dbReference type="Rhea" id="RHEA-COMP:11605"/>
        <dbReference type="ChEBI" id="CHEBI:15378"/>
        <dbReference type="ChEBI" id="CHEBI:30013"/>
        <dbReference type="ChEBI" id="CHEBI:30616"/>
        <dbReference type="ChEBI" id="CHEBI:61977"/>
        <dbReference type="ChEBI" id="CHEBI:456216"/>
        <dbReference type="EC" id="2.7.11.1"/>
    </reaction>
</comment>
<sequence length="541" mass="59046">MPLCMGCLNEIPAADSVCKVCGFDNSEKQTAPFLPFGTVLNYKYVVARNLETNGESTRYLGYDNKTGKVLAIREFLPMGLFDRGDDETKLFVTPQDKESFSLAMDDFKSYYETLNTLTDKTAMINIEDIFTENNTVYVVEENDDLLPFTEYVEHNGGHLEWDAARPLFMPIITLIENIHKLGIGHYAISPANLYVTSGGKLKLGGFSTENERKRGTMLKSQLYSGCAAPEQYMDNQKLDIPTDIYGLTATLFYALTGKLPANAKEREKDPRLLISTNTVKRLPPHVVTALANGLQMKSDARIADFDELRAQLSVSSTVQAIQDEISRTASMTPIKREDEEQRSRVNPTVVGLIATLVSLLLFAAIGLFWLPTNPLMGLFTNGSTVPATLAAPTEDWTGPVMEDYTGKTLDDVKASFQGTIKVDADGAYSDHIEKGKIISQEPAAGSPVYSAGSDAVIYVLISKGPELVALPDVVDKSYTAAAEDLTRLGFIALQEVEYSDTVSEGKVIGIAEHSAGDKIESGSEVTLKVSLGKQKTSSSSN</sequence>
<dbReference type="SMART" id="SM00220">
    <property type="entry name" value="S_TKc"/>
    <property type="match status" value="1"/>
</dbReference>
<dbReference type="GO" id="GO:0043657">
    <property type="term" value="C:host cell"/>
    <property type="evidence" value="ECO:0007669"/>
    <property type="project" value="UniProtKB-SubCell"/>
</dbReference>
<keyword evidence="6" id="KW-0418">Kinase</keyword>
<name>A0A934WRB0_9FIRM</name>
<dbReference type="EC" id="2.7.11.1" evidence="2"/>
<evidence type="ECO:0000256" key="1">
    <source>
        <dbReference type="ARBA" id="ARBA00004340"/>
    </source>
</evidence>
<dbReference type="GO" id="GO:0004674">
    <property type="term" value="F:protein serine/threonine kinase activity"/>
    <property type="evidence" value="ECO:0007669"/>
    <property type="project" value="UniProtKB-KW"/>
</dbReference>
<comment type="subcellular location">
    <subcellularLocation>
        <location evidence="1">Host cell</location>
    </subcellularLocation>
</comment>
<keyword evidence="10" id="KW-0472">Membrane</keyword>
<keyword evidence="14" id="KW-1185">Reference proteome</keyword>
<dbReference type="GO" id="GO:0005524">
    <property type="term" value="F:ATP binding"/>
    <property type="evidence" value="ECO:0007669"/>
    <property type="project" value="UniProtKB-KW"/>
</dbReference>
<evidence type="ECO:0000256" key="10">
    <source>
        <dbReference type="SAM" id="Phobius"/>
    </source>
</evidence>
<gene>
    <name evidence="13" type="ORF">JKK62_03725</name>
</gene>
<dbReference type="Gene3D" id="1.10.510.10">
    <property type="entry name" value="Transferase(Phosphotransferase) domain 1"/>
    <property type="match status" value="1"/>
</dbReference>
<evidence type="ECO:0000256" key="8">
    <source>
        <dbReference type="ARBA" id="ARBA00047899"/>
    </source>
</evidence>
<feature type="domain" description="Protein kinase" evidence="11">
    <location>
        <begin position="44"/>
        <end position="349"/>
    </location>
</feature>
<evidence type="ECO:0000256" key="7">
    <source>
        <dbReference type="ARBA" id="ARBA00022840"/>
    </source>
</evidence>
<dbReference type="PANTHER" id="PTHR22984">
    <property type="entry name" value="SERINE/THREONINE-PROTEIN KINASE PIM"/>
    <property type="match status" value="1"/>
</dbReference>
<accession>A0A934WRB0</accession>
<dbReference type="PROSITE" id="PS51178">
    <property type="entry name" value="PASTA"/>
    <property type="match status" value="2"/>
</dbReference>
<dbReference type="Pfam" id="PF03793">
    <property type="entry name" value="PASTA"/>
    <property type="match status" value="2"/>
</dbReference>
<dbReference type="GO" id="GO:0005737">
    <property type="term" value="C:cytoplasm"/>
    <property type="evidence" value="ECO:0007669"/>
    <property type="project" value="TreeGrafter"/>
</dbReference>
<dbReference type="InterPro" id="IPR005543">
    <property type="entry name" value="PASTA_dom"/>
</dbReference>
<evidence type="ECO:0000256" key="6">
    <source>
        <dbReference type="ARBA" id="ARBA00022777"/>
    </source>
</evidence>
<dbReference type="Proteomes" id="UP000633365">
    <property type="component" value="Unassembled WGS sequence"/>
</dbReference>
<dbReference type="Gene3D" id="3.30.10.20">
    <property type="match status" value="2"/>
</dbReference>
<keyword evidence="4" id="KW-0808">Transferase</keyword>
<feature type="transmembrane region" description="Helical" evidence="10">
    <location>
        <begin position="349"/>
        <end position="370"/>
    </location>
</feature>
<dbReference type="EMBL" id="JAEQMG010000041">
    <property type="protein sequence ID" value="MBK6087770.1"/>
    <property type="molecule type" value="Genomic_DNA"/>
</dbReference>
<dbReference type="SUPFAM" id="SSF56112">
    <property type="entry name" value="Protein kinase-like (PK-like)"/>
    <property type="match status" value="1"/>
</dbReference>
<proteinExistence type="predicted"/>
<comment type="catalytic activity">
    <reaction evidence="9">
        <text>L-seryl-[protein] + ATP = O-phospho-L-seryl-[protein] + ADP + H(+)</text>
        <dbReference type="Rhea" id="RHEA:17989"/>
        <dbReference type="Rhea" id="RHEA-COMP:9863"/>
        <dbReference type="Rhea" id="RHEA-COMP:11604"/>
        <dbReference type="ChEBI" id="CHEBI:15378"/>
        <dbReference type="ChEBI" id="CHEBI:29999"/>
        <dbReference type="ChEBI" id="CHEBI:30616"/>
        <dbReference type="ChEBI" id="CHEBI:83421"/>
        <dbReference type="ChEBI" id="CHEBI:456216"/>
        <dbReference type="EC" id="2.7.11.1"/>
    </reaction>
</comment>
<protein>
    <recommendedName>
        <fullName evidence="2">non-specific serine/threonine protein kinase</fullName>
        <ecNumber evidence="2">2.7.11.1</ecNumber>
    </recommendedName>
</protein>
<keyword evidence="10" id="KW-0812">Transmembrane</keyword>
<evidence type="ECO:0000313" key="13">
    <source>
        <dbReference type="EMBL" id="MBK6087770.1"/>
    </source>
</evidence>
<keyword evidence="7" id="KW-0067">ATP-binding</keyword>
<evidence type="ECO:0000256" key="3">
    <source>
        <dbReference type="ARBA" id="ARBA00022527"/>
    </source>
</evidence>
<dbReference type="CDD" id="cd06577">
    <property type="entry name" value="PASTA_pknB"/>
    <property type="match status" value="2"/>
</dbReference>
<dbReference type="Pfam" id="PF00069">
    <property type="entry name" value="Pkinase"/>
    <property type="match status" value="1"/>
</dbReference>
<keyword evidence="5" id="KW-0547">Nucleotide-binding</keyword>
<keyword evidence="3" id="KW-0723">Serine/threonine-protein kinase</keyword>
<dbReference type="SMART" id="SM00740">
    <property type="entry name" value="PASTA"/>
    <property type="match status" value="2"/>
</dbReference>
<dbReference type="InterPro" id="IPR000719">
    <property type="entry name" value="Prot_kinase_dom"/>
</dbReference>
<evidence type="ECO:0000313" key="14">
    <source>
        <dbReference type="Proteomes" id="UP000633365"/>
    </source>
</evidence>
<evidence type="ECO:0000256" key="4">
    <source>
        <dbReference type="ARBA" id="ARBA00022679"/>
    </source>
</evidence>
<feature type="domain" description="PASTA" evidence="12">
    <location>
        <begin position="464"/>
        <end position="531"/>
    </location>
</feature>
<reference evidence="13" key="1">
    <citation type="submission" date="2021-01" db="EMBL/GenBank/DDBJ databases">
        <title>Genome public.</title>
        <authorList>
            <person name="Liu C."/>
            <person name="Sun Q."/>
        </authorList>
    </citation>
    <scope>NUCLEOTIDE SEQUENCE</scope>
    <source>
        <strain evidence="13">M6</strain>
    </source>
</reference>
<evidence type="ECO:0000256" key="2">
    <source>
        <dbReference type="ARBA" id="ARBA00012513"/>
    </source>
</evidence>
<comment type="caution">
    <text evidence="13">The sequence shown here is derived from an EMBL/GenBank/DDBJ whole genome shotgun (WGS) entry which is preliminary data.</text>
</comment>
<dbReference type="PANTHER" id="PTHR22984:SF25">
    <property type="entry name" value="PROTEIN KINASE DOMAIN-CONTAINING PROTEIN"/>
    <property type="match status" value="1"/>
</dbReference>
<dbReference type="PROSITE" id="PS50011">
    <property type="entry name" value="PROTEIN_KINASE_DOM"/>
    <property type="match status" value="1"/>
</dbReference>
<evidence type="ECO:0000256" key="5">
    <source>
        <dbReference type="ARBA" id="ARBA00022741"/>
    </source>
</evidence>
<evidence type="ECO:0000259" key="11">
    <source>
        <dbReference type="PROSITE" id="PS50011"/>
    </source>
</evidence>
<organism evidence="13 14">
    <name type="scientific">Ruminococcus difficilis</name>
    <dbReference type="NCBI Taxonomy" id="2763069"/>
    <lineage>
        <taxon>Bacteria</taxon>
        <taxon>Bacillati</taxon>
        <taxon>Bacillota</taxon>
        <taxon>Clostridia</taxon>
        <taxon>Eubacteriales</taxon>
        <taxon>Oscillospiraceae</taxon>
        <taxon>Ruminococcus</taxon>
    </lineage>
</organism>
<feature type="domain" description="PASTA" evidence="12">
    <location>
        <begin position="398"/>
        <end position="461"/>
    </location>
</feature>
<dbReference type="InterPro" id="IPR011009">
    <property type="entry name" value="Kinase-like_dom_sf"/>
</dbReference>